<dbReference type="PANTHER" id="PTHR42663:SF6">
    <property type="entry name" value="HYDROLASE C777.06C-RELATED"/>
    <property type="match status" value="1"/>
</dbReference>
<dbReference type="InterPro" id="IPR001279">
    <property type="entry name" value="Metallo-B-lactamas"/>
</dbReference>
<dbReference type="Gene3D" id="3.60.15.10">
    <property type="entry name" value="Ribonuclease Z/Hydroxyacylglutathione hydrolase-like"/>
    <property type="match status" value="1"/>
</dbReference>
<evidence type="ECO:0000313" key="3">
    <source>
        <dbReference type="Proteomes" id="UP000665020"/>
    </source>
</evidence>
<dbReference type="RefSeq" id="WP_230866721.1">
    <property type="nucleotide sequence ID" value="NZ_CP046640.1"/>
</dbReference>
<dbReference type="Proteomes" id="UP000665020">
    <property type="component" value="Chromosome"/>
</dbReference>
<evidence type="ECO:0000259" key="1">
    <source>
        <dbReference type="Pfam" id="PF12706"/>
    </source>
</evidence>
<protein>
    <submittedName>
        <fullName evidence="2">MBL fold metallo-hydrolase</fullName>
    </submittedName>
</protein>
<proteinExistence type="predicted"/>
<dbReference type="EMBL" id="CP046640">
    <property type="protein sequence ID" value="QTL98273.1"/>
    <property type="molecule type" value="Genomic_DNA"/>
</dbReference>
<dbReference type="Pfam" id="PF12706">
    <property type="entry name" value="Lactamase_B_2"/>
    <property type="match status" value="1"/>
</dbReference>
<organism evidence="2 3">
    <name type="scientific">Iocasia fonsfrigidae</name>
    <dbReference type="NCBI Taxonomy" id="2682810"/>
    <lineage>
        <taxon>Bacteria</taxon>
        <taxon>Bacillati</taxon>
        <taxon>Bacillota</taxon>
        <taxon>Clostridia</taxon>
        <taxon>Halanaerobiales</taxon>
        <taxon>Halanaerobiaceae</taxon>
        <taxon>Iocasia</taxon>
    </lineage>
</organism>
<keyword evidence="3" id="KW-1185">Reference proteome</keyword>
<feature type="domain" description="Metallo-beta-lactamase" evidence="1">
    <location>
        <begin position="46"/>
        <end position="223"/>
    </location>
</feature>
<gene>
    <name evidence="2" type="ORF">GM661_09910</name>
</gene>
<name>A0A8A7K8Z4_9FIRM</name>
<reference evidence="2" key="1">
    <citation type="submission" date="2019-12" db="EMBL/GenBank/DDBJ databases">
        <authorList>
            <person name="zhang j."/>
            <person name="sun C.M."/>
        </authorList>
    </citation>
    <scope>NUCLEOTIDE SEQUENCE</scope>
    <source>
        <strain evidence="2">NS-1</strain>
    </source>
</reference>
<evidence type="ECO:0000313" key="2">
    <source>
        <dbReference type="EMBL" id="QTL98273.1"/>
    </source>
</evidence>
<dbReference type="SUPFAM" id="SSF56281">
    <property type="entry name" value="Metallo-hydrolase/oxidoreductase"/>
    <property type="match status" value="1"/>
</dbReference>
<dbReference type="CDD" id="cd16279">
    <property type="entry name" value="metallo-hydrolase-like_MBL-fold"/>
    <property type="match status" value="1"/>
</dbReference>
<dbReference type="PANTHER" id="PTHR42663">
    <property type="entry name" value="HYDROLASE C777.06C-RELATED-RELATED"/>
    <property type="match status" value="1"/>
</dbReference>
<dbReference type="KEGG" id="ifn:GM661_09910"/>
<dbReference type="AlphaFoldDB" id="A0A8A7K8Z4"/>
<dbReference type="InterPro" id="IPR036866">
    <property type="entry name" value="RibonucZ/Hydroxyglut_hydro"/>
</dbReference>
<accession>A0A8A7K8Z4</accession>
<sequence length="253" mass="28766">MKITFLGTGTSHGVPVIGCNCDICLSDDPKNKRNRSSVYIQFDDLNLLIDTPPELRLGLLKNNISQVNAVLYTHPHADHLMGFDDIRALNMINNKTMPCYGNNYTIKEIKTVFSYINHNIQQGGGIPDVRLITINSNFLIKDKEVYPLPVKHGKLDIYGYRIENMAYITDCSFIPEATFKQLKGIDLVILGALRYRPHSTHMNIEQAIKTIKKLNVSRAYLTHLSHEIEHNKVSRELPENIFLAYDGLIVEVE</sequence>